<protein>
    <submittedName>
        <fullName evidence="2">Uncharacterized protein</fullName>
    </submittedName>
</protein>
<keyword evidence="1" id="KW-0732">Signal</keyword>
<reference evidence="2" key="1">
    <citation type="submission" date="2022-02" db="EMBL/GenBank/DDBJ databases">
        <authorList>
            <person name="Giguere J D."/>
        </authorList>
    </citation>
    <scope>NUCLEOTIDE SEQUENCE</scope>
    <source>
        <strain evidence="2">CCAP 1055/1</strain>
    </source>
</reference>
<feature type="signal peptide" evidence="1">
    <location>
        <begin position="1"/>
        <end position="20"/>
    </location>
</feature>
<evidence type="ECO:0000313" key="2">
    <source>
        <dbReference type="EMBL" id="CAG9286892.1"/>
    </source>
</evidence>
<evidence type="ECO:0000256" key="1">
    <source>
        <dbReference type="SAM" id="SignalP"/>
    </source>
</evidence>
<sequence>MPKLFLVAFATLTAVRSTAAFTVVRSRRTATTTLSASRRDTLTFTGTAVATALWGGERPAHADIDYARVQDLLGNVEATSPQSYAAPGARPKWLEEPTEDFKRNEQKATEFKRAALQRKQEFQAILDRFQEEPNDETILASDLDDLRRRVKQNGGLPQGISKEDTVKQIRRRKARKPRYWPTQVEIAYQDLVSEILYQQSPNTDRDMDNPM</sequence>
<proteinExistence type="predicted"/>
<organism evidence="2">
    <name type="scientific">Phaeodactylum tricornutum</name>
    <name type="common">Diatom</name>
    <dbReference type="NCBI Taxonomy" id="2850"/>
    <lineage>
        <taxon>Eukaryota</taxon>
        <taxon>Sar</taxon>
        <taxon>Stramenopiles</taxon>
        <taxon>Ochrophyta</taxon>
        <taxon>Bacillariophyta</taxon>
        <taxon>Bacillariophyceae</taxon>
        <taxon>Bacillariophycidae</taxon>
        <taxon>Naviculales</taxon>
        <taxon>Phaeodactylaceae</taxon>
        <taxon>Phaeodactylum</taxon>
    </lineage>
</organism>
<name>A0A8J9X5W0_PHATR</name>
<accession>A0A8J9X5W0</accession>
<dbReference type="AlphaFoldDB" id="A0A8J9X5W0"/>
<dbReference type="EMBL" id="OU594965">
    <property type="protein sequence ID" value="CAG9286892.1"/>
    <property type="molecule type" value="Genomic_DNA"/>
</dbReference>
<feature type="chain" id="PRO_5035452767" evidence="1">
    <location>
        <begin position="21"/>
        <end position="211"/>
    </location>
</feature>
<dbReference type="Proteomes" id="UP000836788">
    <property type="component" value="Chromosome 24"/>
</dbReference>
<gene>
    <name evidence="2" type="ORF">PTTT1_LOCUS33791</name>
</gene>